<keyword evidence="3" id="KW-1185">Reference proteome</keyword>
<feature type="compositionally biased region" description="Basic residues" evidence="1">
    <location>
        <begin position="56"/>
        <end position="66"/>
    </location>
</feature>
<feature type="region of interest" description="Disordered" evidence="1">
    <location>
        <begin position="119"/>
        <end position="141"/>
    </location>
</feature>
<accession>A0A2J6S5N9</accession>
<evidence type="ECO:0000313" key="2">
    <source>
        <dbReference type="EMBL" id="PMD46085.1"/>
    </source>
</evidence>
<evidence type="ECO:0000313" key="3">
    <source>
        <dbReference type="Proteomes" id="UP000235786"/>
    </source>
</evidence>
<proteinExistence type="predicted"/>
<sequence>MPNNNLPNPSGAGRARHSTPQEHRPLVHRRAPPQQPNHPRRPSSPTVNKAEALKLSRGKSISRQHQRPWTLKEWAFVERIPEGKKGVLFKFQEKFKWTPTEGQLRSQFWYFKRSSSCKARWRGQGDGGADHDETEDGFSKA</sequence>
<reference evidence="2 3" key="1">
    <citation type="submission" date="2016-04" db="EMBL/GenBank/DDBJ databases">
        <title>A degradative enzymes factory behind the ericoid mycorrhizal symbiosis.</title>
        <authorList>
            <consortium name="DOE Joint Genome Institute"/>
            <person name="Martino E."/>
            <person name="Morin E."/>
            <person name="Grelet G."/>
            <person name="Kuo A."/>
            <person name="Kohler A."/>
            <person name="Daghino S."/>
            <person name="Barry K."/>
            <person name="Choi C."/>
            <person name="Cichocki N."/>
            <person name="Clum A."/>
            <person name="Copeland A."/>
            <person name="Hainaut M."/>
            <person name="Haridas S."/>
            <person name="Labutti K."/>
            <person name="Lindquist E."/>
            <person name="Lipzen A."/>
            <person name="Khouja H.-R."/>
            <person name="Murat C."/>
            <person name="Ohm R."/>
            <person name="Olson A."/>
            <person name="Spatafora J."/>
            <person name="Veneault-Fourrey C."/>
            <person name="Henrissat B."/>
            <person name="Grigoriev I."/>
            <person name="Martin F."/>
            <person name="Perotto S."/>
        </authorList>
    </citation>
    <scope>NUCLEOTIDE SEQUENCE [LARGE SCALE GENOMIC DNA]</scope>
    <source>
        <strain evidence="2 3">F</strain>
    </source>
</reference>
<dbReference type="Proteomes" id="UP000235786">
    <property type="component" value="Unassembled WGS sequence"/>
</dbReference>
<protein>
    <submittedName>
        <fullName evidence="2">Uncharacterized protein</fullName>
    </submittedName>
</protein>
<evidence type="ECO:0000256" key="1">
    <source>
        <dbReference type="SAM" id="MobiDB-lite"/>
    </source>
</evidence>
<dbReference type="EMBL" id="KZ613939">
    <property type="protein sequence ID" value="PMD46085.1"/>
    <property type="molecule type" value="Genomic_DNA"/>
</dbReference>
<name>A0A2J6S5N9_HYAVF</name>
<feature type="compositionally biased region" description="Acidic residues" evidence="1">
    <location>
        <begin position="132"/>
        <end position="141"/>
    </location>
</feature>
<organism evidence="2 3">
    <name type="scientific">Hyaloscypha variabilis (strain UAMH 11265 / GT02V1 / F)</name>
    <name type="common">Meliniomyces variabilis</name>
    <dbReference type="NCBI Taxonomy" id="1149755"/>
    <lineage>
        <taxon>Eukaryota</taxon>
        <taxon>Fungi</taxon>
        <taxon>Dikarya</taxon>
        <taxon>Ascomycota</taxon>
        <taxon>Pezizomycotina</taxon>
        <taxon>Leotiomycetes</taxon>
        <taxon>Helotiales</taxon>
        <taxon>Hyaloscyphaceae</taxon>
        <taxon>Hyaloscypha</taxon>
        <taxon>Hyaloscypha variabilis</taxon>
    </lineage>
</organism>
<feature type="region of interest" description="Disordered" evidence="1">
    <location>
        <begin position="1"/>
        <end position="68"/>
    </location>
</feature>
<dbReference type="AlphaFoldDB" id="A0A2J6S5N9"/>
<dbReference type="OrthoDB" id="3562389at2759"/>
<gene>
    <name evidence="2" type="ORF">L207DRAFT_523522</name>
</gene>